<gene>
    <name evidence="1" type="ORF">PGLA2088_LOCUS9084</name>
</gene>
<comment type="caution">
    <text evidence="1">The sequence shown here is derived from an EMBL/GenBank/DDBJ whole genome shotgun (WGS) entry which is preliminary data.</text>
</comment>
<dbReference type="EMBL" id="CAJNNW010009935">
    <property type="protein sequence ID" value="CAE8651499.1"/>
    <property type="molecule type" value="Genomic_DNA"/>
</dbReference>
<reference evidence="1" key="1">
    <citation type="submission" date="2021-02" db="EMBL/GenBank/DDBJ databases">
        <authorList>
            <person name="Dougan E. K."/>
            <person name="Rhodes N."/>
            <person name="Thang M."/>
            <person name="Chan C."/>
        </authorList>
    </citation>
    <scope>NUCLEOTIDE SEQUENCE</scope>
</reference>
<organism evidence="1 2">
    <name type="scientific">Polarella glacialis</name>
    <name type="common">Dinoflagellate</name>
    <dbReference type="NCBI Taxonomy" id="89957"/>
    <lineage>
        <taxon>Eukaryota</taxon>
        <taxon>Sar</taxon>
        <taxon>Alveolata</taxon>
        <taxon>Dinophyceae</taxon>
        <taxon>Suessiales</taxon>
        <taxon>Suessiaceae</taxon>
        <taxon>Polarella</taxon>
    </lineage>
</organism>
<name>A0A813IM37_POLGL</name>
<evidence type="ECO:0000313" key="1">
    <source>
        <dbReference type="EMBL" id="CAE8651499.1"/>
    </source>
</evidence>
<dbReference type="Proteomes" id="UP000626109">
    <property type="component" value="Unassembled WGS sequence"/>
</dbReference>
<dbReference type="AlphaFoldDB" id="A0A813IM37"/>
<sequence>MEAGRGQRLVDGTVFPRRDPGGSVRASVLVELVHDSILVCCVLASCGLSRVHKQAARPGVHDPDILAAAFEEAALKLSASQLAPQELSIIAWAFGRLGVNNPTLFMLW</sequence>
<protein>
    <submittedName>
        <fullName evidence="1">Uncharacterized protein</fullName>
    </submittedName>
</protein>
<proteinExistence type="predicted"/>
<evidence type="ECO:0000313" key="2">
    <source>
        <dbReference type="Proteomes" id="UP000626109"/>
    </source>
</evidence>
<accession>A0A813IM37</accession>